<evidence type="ECO:0000256" key="2">
    <source>
        <dbReference type="ARBA" id="ARBA00023136"/>
    </source>
</evidence>
<dbReference type="InterPro" id="IPR004995">
    <property type="entry name" value="Spore_Ger"/>
</dbReference>
<dbReference type="PANTHER" id="PTHR22550">
    <property type="entry name" value="SPORE GERMINATION PROTEIN"/>
    <property type="match status" value="1"/>
</dbReference>
<proteinExistence type="inferred from homology"/>
<comment type="similarity">
    <text evidence="1">Belongs to the GerABKA family.</text>
</comment>
<dbReference type="Pfam" id="PF03323">
    <property type="entry name" value="GerA"/>
    <property type="match status" value="1"/>
</dbReference>
<organism evidence="4 5">
    <name type="scientific">Clostridium aromativorans</name>
    <dbReference type="NCBI Taxonomy" id="2836848"/>
    <lineage>
        <taxon>Bacteria</taxon>
        <taxon>Bacillati</taxon>
        <taxon>Bacillota</taxon>
        <taxon>Clostridia</taxon>
        <taxon>Eubacteriales</taxon>
        <taxon>Clostridiaceae</taxon>
        <taxon>Clostridium</taxon>
    </lineage>
</organism>
<name>A0ABS8N2G9_9CLOT</name>
<feature type="transmembrane region" description="Helical" evidence="3">
    <location>
        <begin position="410"/>
        <end position="433"/>
    </location>
</feature>
<dbReference type="PANTHER" id="PTHR22550:SF16">
    <property type="entry name" value="SPORE GERMINATION PROTEIN"/>
    <property type="match status" value="1"/>
</dbReference>
<evidence type="ECO:0000256" key="1">
    <source>
        <dbReference type="ARBA" id="ARBA00005278"/>
    </source>
</evidence>
<dbReference type="InterPro" id="IPR050768">
    <property type="entry name" value="UPF0353/GerABKA_families"/>
</dbReference>
<protein>
    <submittedName>
        <fullName evidence="4">Spore germination protein</fullName>
    </submittedName>
</protein>
<evidence type="ECO:0000256" key="3">
    <source>
        <dbReference type="SAM" id="Phobius"/>
    </source>
</evidence>
<accession>A0ABS8N2G9</accession>
<gene>
    <name evidence="4" type="ORF">LN736_03540</name>
</gene>
<keyword evidence="5" id="KW-1185">Reference proteome</keyword>
<evidence type="ECO:0000313" key="4">
    <source>
        <dbReference type="EMBL" id="MCC9293940.1"/>
    </source>
</evidence>
<dbReference type="EMBL" id="JAJJPB010000002">
    <property type="protein sequence ID" value="MCC9293940.1"/>
    <property type="molecule type" value="Genomic_DNA"/>
</dbReference>
<sequence>MDNFSINGNIQRIISGLGDTETVITRSFEIGYKLPIQAVLIYVNSLADKESINRNILNPLMLHTDDNLYLSSNLCSTICKKYITSSNTLIEKDIAQAIFALKRGDTVLIIEHISEFIIIDTRDGKYRQISEPLNEYAVRGSREGFVENLETNVSLIRRIIKHPDLTIENFTLGKYTQTDIKLIYIDSIADEKIMKNIRDRLAVIDVDSITGVGIVEQYIEDHPCSLFPQCFATERPDIVINDLMEGRAVILCQGTPYALVVPALFTEFFQAIEDYYERSVLSSLIRILRLIAVILVITLPAAYLSFIKFNAELIPIQFLLPLVSTRRGLLLTPLIEILSMEMVVEFLREGGLRLPGKIGQTLSLVGGFIIGDAALRARLVSPATLVVVGTAVIGTFVIPNYDMSLSIRIVRFPMIILADIFGIVGIAAGWYLILLHLFSMNSFGVQYLSFKRNDLKDIFIRAQLWNMDERPEAIPNKNKIRHGGSMKKFRRKH</sequence>
<dbReference type="PIRSF" id="PIRSF005690">
    <property type="entry name" value="GerBA"/>
    <property type="match status" value="1"/>
</dbReference>
<feature type="transmembrane region" description="Helical" evidence="3">
    <location>
        <begin position="379"/>
        <end position="398"/>
    </location>
</feature>
<feature type="transmembrane region" description="Helical" evidence="3">
    <location>
        <begin position="287"/>
        <end position="307"/>
    </location>
</feature>
<evidence type="ECO:0000313" key="5">
    <source>
        <dbReference type="Proteomes" id="UP001165422"/>
    </source>
</evidence>
<dbReference type="Proteomes" id="UP001165422">
    <property type="component" value="Unassembled WGS sequence"/>
</dbReference>
<reference evidence="4" key="1">
    <citation type="submission" date="2021-11" db="EMBL/GenBank/DDBJ databases">
        <authorList>
            <person name="Qingchun L."/>
            <person name="Dong Z."/>
            <person name="Zongwei Q."/>
            <person name="Jia Z."/>
            <person name="Duotao L."/>
        </authorList>
    </citation>
    <scope>NUCLEOTIDE SEQUENCE</scope>
    <source>
        <strain evidence="4">WLY-B-L2</strain>
    </source>
</reference>
<dbReference type="RefSeq" id="WP_150356286.1">
    <property type="nucleotide sequence ID" value="NZ_JAJJPB010000002.1"/>
</dbReference>
<keyword evidence="2 3" id="KW-0472">Membrane</keyword>
<keyword evidence="3" id="KW-0812">Transmembrane</keyword>
<comment type="caution">
    <text evidence="4">The sequence shown here is derived from an EMBL/GenBank/DDBJ whole genome shotgun (WGS) entry which is preliminary data.</text>
</comment>
<keyword evidence="3" id="KW-1133">Transmembrane helix</keyword>